<dbReference type="Proteomes" id="UP000054770">
    <property type="component" value="Unassembled WGS sequence"/>
</dbReference>
<evidence type="ECO:0000313" key="1">
    <source>
        <dbReference type="EMBL" id="SAL88452.1"/>
    </source>
</evidence>
<dbReference type="AlphaFoldDB" id="A0A158L5A2"/>
<dbReference type="EMBL" id="FCON02000419">
    <property type="protein sequence ID" value="SAL88452.1"/>
    <property type="molecule type" value="Genomic_DNA"/>
</dbReference>
<proteinExistence type="predicted"/>
<name>A0A158L5A2_9BURK</name>
<protein>
    <submittedName>
        <fullName evidence="1">Uncharacterized protein</fullName>
    </submittedName>
</protein>
<organism evidence="1 2">
    <name type="scientific">Caballeronia choica</name>
    <dbReference type="NCBI Taxonomy" id="326476"/>
    <lineage>
        <taxon>Bacteria</taxon>
        <taxon>Pseudomonadati</taxon>
        <taxon>Pseudomonadota</taxon>
        <taxon>Betaproteobacteria</taxon>
        <taxon>Burkholderiales</taxon>
        <taxon>Burkholderiaceae</taxon>
        <taxon>Caballeronia</taxon>
    </lineage>
</organism>
<evidence type="ECO:0000313" key="2">
    <source>
        <dbReference type="Proteomes" id="UP000054770"/>
    </source>
</evidence>
<comment type="caution">
    <text evidence="1">The sequence shown here is derived from an EMBL/GenBank/DDBJ whole genome shotgun (WGS) entry which is preliminary data.</text>
</comment>
<gene>
    <name evidence="1" type="ORF">AWB68_08779</name>
</gene>
<accession>A0A158L5A2</accession>
<sequence length="120" mass="12370">MKFLAFVVLWGVLVTGAPGQPRLPAARPATSGRFLAAMPGATPHSGGSHQALAPTGGANQIAVEVMGPYGNVLPNLADGNPFIVVTWRSRVGGAPRVQSEHGPKARPASGEHVMFVWPAA</sequence>
<reference evidence="1" key="1">
    <citation type="submission" date="2016-01" db="EMBL/GenBank/DDBJ databases">
        <authorList>
            <person name="Peeters C."/>
        </authorList>
    </citation>
    <scope>NUCLEOTIDE SEQUENCE [LARGE SCALE GENOMIC DNA]</scope>
    <source>
        <strain evidence="1">LMG 22940</strain>
    </source>
</reference>
<keyword evidence="2" id="KW-1185">Reference proteome</keyword>